<evidence type="ECO:0000256" key="7">
    <source>
        <dbReference type="ARBA" id="ARBA00023194"/>
    </source>
</evidence>
<keyword evidence="3" id="KW-0596">Phosphopantetheine</keyword>
<dbReference type="Pfam" id="PF00668">
    <property type="entry name" value="Condensation"/>
    <property type="match status" value="1"/>
</dbReference>
<dbReference type="FunFam" id="3.40.50.12780:FF:000012">
    <property type="entry name" value="Non-ribosomal peptide synthetase"/>
    <property type="match status" value="1"/>
</dbReference>
<evidence type="ECO:0000256" key="2">
    <source>
        <dbReference type="ARBA" id="ARBA00006432"/>
    </source>
</evidence>
<dbReference type="PROSITE" id="PS50075">
    <property type="entry name" value="CARRIER"/>
    <property type="match status" value="1"/>
</dbReference>
<dbReference type="CDD" id="cd19534">
    <property type="entry name" value="E_NRPS"/>
    <property type="match status" value="1"/>
</dbReference>
<dbReference type="PANTHER" id="PTHR45527:SF1">
    <property type="entry name" value="FATTY ACID SYNTHASE"/>
    <property type="match status" value="1"/>
</dbReference>
<keyword evidence="4" id="KW-0597">Phosphoprotein</keyword>
<dbReference type="GO" id="GO:0008610">
    <property type="term" value="P:lipid biosynthetic process"/>
    <property type="evidence" value="ECO:0007669"/>
    <property type="project" value="UniProtKB-ARBA"/>
</dbReference>
<dbReference type="FunFam" id="3.40.50.980:FF:000001">
    <property type="entry name" value="Non-ribosomal peptide synthetase"/>
    <property type="match status" value="1"/>
</dbReference>
<proteinExistence type="inferred from homology"/>
<dbReference type="Gene3D" id="3.30.559.10">
    <property type="entry name" value="Chloramphenicol acetyltransferase-like domain"/>
    <property type="match status" value="1"/>
</dbReference>
<dbReference type="FunFam" id="2.30.38.10:FF:000001">
    <property type="entry name" value="Non-ribosomal peptide synthetase PvdI"/>
    <property type="match status" value="1"/>
</dbReference>
<dbReference type="InterPro" id="IPR006162">
    <property type="entry name" value="Ppantetheine_attach_site"/>
</dbReference>
<dbReference type="InterPro" id="IPR009081">
    <property type="entry name" value="PP-bd_ACP"/>
</dbReference>
<dbReference type="GO" id="GO:0005737">
    <property type="term" value="C:cytoplasm"/>
    <property type="evidence" value="ECO:0007669"/>
    <property type="project" value="TreeGrafter"/>
</dbReference>
<dbReference type="GO" id="GO:0043041">
    <property type="term" value="P:amino acid activation for nonribosomal peptide biosynthetic process"/>
    <property type="evidence" value="ECO:0007669"/>
    <property type="project" value="TreeGrafter"/>
</dbReference>
<dbReference type="SUPFAM" id="SSF52777">
    <property type="entry name" value="CoA-dependent acyltransferases"/>
    <property type="match status" value="2"/>
</dbReference>
<dbReference type="GO" id="GO:0031177">
    <property type="term" value="F:phosphopantetheine binding"/>
    <property type="evidence" value="ECO:0007669"/>
    <property type="project" value="TreeGrafter"/>
</dbReference>
<keyword evidence="6" id="KW-0677">Repeat</keyword>
<dbReference type="FunFam" id="1.10.1200.10:FF:000005">
    <property type="entry name" value="Nonribosomal peptide synthetase 1"/>
    <property type="match status" value="1"/>
</dbReference>
<reference evidence="10 11" key="1">
    <citation type="journal article" date="2020" name="Int. J. Med. Microbiol.">
        <title>Discovery of Paenibacillus larvae ERIC V: Phenotypic and genomic comparison to genotypes ERIC I-IV reveal different inventories of virulence factors which correlate with epidemiological prevalences of American Foulbrood.</title>
        <authorList>
            <person name="Beims H."/>
            <person name="Bunk B."/>
            <person name="Erler S."/>
            <person name="Mohr K.I."/>
            <person name="Sproer C."/>
            <person name="Pradella S."/>
            <person name="Gunther G."/>
            <person name="Rohde M."/>
            <person name="von der Ohe W."/>
            <person name="Steinert M."/>
        </authorList>
    </citation>
    <scope>NUCLEOTIDE SEQUENCE [LARGE SCALE GENOMIC DNA]</scope>
    <source>
        <strain evidence="10">Eric_V</strain>
    </source>
</reference>
<evidence type="ECO:0000256" key="4">
    <source>
        <dbReference type="ARBA" id="ARBA00022553"/>
    </source>
</evidence>
<dbReference type="GO" id="GO:0044550">
    <property type="term" value="P:secondary metabolite biosynthetic process"/>
    <property type="evidence" value="ECO:0007669"/>
    <property type="project" value="UniProtKB-ARBA"/>
</dbReference>
<dbReference type="Gene3D" id="2.30.38.10">
    <property type="entry name" value="Luciferase, Domain 3"/>
    <property type="match status" value="1"/>
</dbReference>
<evidence type="ECO:0000313" key="11">
    <source>
        <dbReference type="Proteomes" id="UP000464330"/>
    </source>
</evidence>
<dbReference type="AlphaFoldDB" id="A0A6C0QSI9"/>
<dbReference type="GO" id="GO:0017000">
    <property type="term" value="P:antibiotic biosynthetic process"/>
    <property type="evidence" value="ECO:0007669"/>
    <property type="project" value="UniProtKB-KW"/>
</dbReference>
<evidence type="ECO:0000259" key="9">
    <source>
        <dbReference type="PROSITE" id="PS50075"/>
    </source>
</evidence>
<feature type="domain" description="Carrier" evidence="9">
    <location>
        <begin position="519"/>
        <end position="593"/>
    </location>
</feature>
<dbReference type="NCBIfam" id="TIGR01720">
    <property type="entry name" value="NRPS-para261"/>
    <property type="match status" value="1"/>
</dbReference>
<dbReference type="NCBIfam" id="TIGR01733">
    <property type="entry name" value="AA-adenyl-dom"/>
    <property type="match status" value="1"/>
</dbReference>
<dbReference type="InterPro" id="IPR000873">
    <property type="entry name" value="AMP-dep_synth/lig_dom"/>
</dbReference>
<dbReference type="SUPFAM" id="SSF47336">
    <property type="entry name" value="ACP-like"/>
    <property type="match status" value="1"/>
</dbReference>
<comment type="cofactor">
    <cofactor evidence="1">
        <name>pantetheine 4'-phosphate</name>
        <dbReference type="ChEBI" id="CHEBI:47942"/>
    </cofactor>
</comment>
<gene>
    <name evidence="10" type="ORF">ERICV_02548</name>
</gene>
<dbReference type="RefSeq" id="WP_237089806.1">
    <property type="nucleotide sequence ID" value="NZ_CP019717.1"/>
</dbReference>
<evidence type="ECO:0000256" key="5">
    <source>
        <dbReference type="ARBA" id="ARBA00022598"/>
    </source>
</evidence>
<protein>
    <submittedName>
        <fullName evidence="10">Putative non-ribosomal peptide ligase domain protein</fullName>
    </submittedName>
</protein>
<dbReference type="Pfam" id="PF00550">
    <property type="entry name" value="PP-binding"/>
    <property type="match status" value="1"/>
</dbReference>
<organism evidence="10 11">
    <name type="scientific">Paenibacillus larvae subsp. larvae</name>
    <dbReference type="NCBI Taxonomy" id="147375"/>
    <lineage>
        <taxon>Bacteria</taxon>
        <taxon>Bacillati</taxon>
        <taxon>Bacillota</taxon>
        <taxon>Bacilli</taxon>
        <taxon>Bacillales</taxon>
        <taxon>Paenibacillaceae</taxon>
        <taxon>Paenibacillus</taxon>
    </lineage>
</organism>
<dbReference type="PROSITE" id="PS00455">
    <property type="entry name" value="AMP_BINDING"/>
    <property type="match status" value="1"/>
</dbReference>
<dbReference type="InterPro" id="IPR045851">
    <property type="entry name" value="AMP-bd_C_sf"/>
</dbReference>
<dbReference type="InterPro" id="IPR001242">
    <property type="entry name" value="Condensation_dom"/>
</dbReference>
<dbReference type="Proteomes" id="UP000464330">
    <property type="component" value="Chromosome"/>
</dbReference>
<evidence type="ECO:0000256" key="1">
    <source>
        <dbReference type="ARBA" id="ARBA00001957"/>
    </source>
</evidence>
<dbReference type="Gene3D" id="3.30.559.30">
    <property type="entry name" value="Nonribosomal peptide synthetase, condensation domain"/>
    <property type="match status" value="1"/>
</dbReference>
<dbReference type="InterPro" id="IPR020845">
    <property type="entry name" value="AMP-binding_CS"/>
</dbReference>
<dbReference type="InterPro" id="IPR036736">
    <property type="entry name" value="ACP-like_sf"/>
</dbReference>
<comment type="similarity">
    <text evidence="2">Belongs to the ATP-dependent AMP-binding enzyme family.</text>
</comment>
<dbReference type="InterPro" id="IPR023213">
    <property type="entry name" value="CAT-like_dom_sf"/>
</dbReference>
<dbReference type="Pfam" id="PF00501">
    <property type="entry name" value="AMP-binding"/>
    <property type="match status" value="1"/>
</dbReference>
<name>A0A6C0QSI9_9BACL</name>
<dbReference type="InterPro" id="IPR025110">
    <property type="entry name" value="AMP-bd_C"/>
</dbReference>
<dbReference type="Gene3D" id="1.10.1200.10">
    <property type="entry name" value="ACP-like"/>
    <property type="match status" value="1"/>
</dbReference>
<keyword evidence="8" id="KW-0511">Multifunctional enzyme</keyword>
<dbReference type="Pfam" id="PF13193">
    <property type="entry name" value="AMP-binding_C"/>
    <property type="match status" value="1"/>
</dbReference>
<dbReference type="PANTHER" id="PTHR45527">
    <property type="entry name" value="NONRIBOSOMAL PEPTIDE SYNTHETASE"/>
    <property type="match status" value="1"/>
</dbReference>
<dbReference type="InterPro" id="IPR020459">
    <property type="entry name" value="AMP-binding"/>
</dbReference>
<dbReference type="InterPro" id="IPR010071">
    <property type="entry name" value="AA_adenyl_dom"/>
</dbReference>
<evidence type="ECO:0000256" key="8">
    <source>
        <dbReference type="ARBA" id="ARBA00023268"/>
    </source>
</evidence>
<keyword evidence="5 10" id="KW-0436">Ligase</keyword>
<dbReference type="GO" id="GO:0016874">
    <property type="term" value="F:ligase activity"/>
    <property type="evidence" value="ECO:0007669"/>
    <property type="project" value="UniProtKB-KW"/>
</dbReference>
<dbReference type="Gene3D" id="3.30.300.30">
    <property type="match status" value="1"/>
</dbReference>
<dbReference type="PRINTS" id="PR00154">
    <property type="entry name" value="AMPBINDING"/>
</dbReference>
<dbReference type="SUPFAM" id="SSF56801">
    <property type="entry name" value="Acetyl-CoA synthetase-like"/>
    <property type="match status" value="1"/>
</dbReference>
<dbReference type="EMBL" id="CP019717">
    <property type="protein sequence ID" value="QHZ51682.1"/>
    <property type="molecule type" value="Genomic_DNA"/>
</dbReference>
<evidence type="ECO:0000256" key="6">
    <source>
        <dbReference type="ARBA" id="ARBA00022737"/>
    </source>
</evidence>
<keyword evidence="7" id="KW-0045">Antibiotic biosynthesis</keyword>
<dbReference type="FunFam" id="3.30.300.30:FF:000010">
    <property type="entry name" value="Enterobactin synthetase component F"/>
    <property type="match status" value="1"/>
</dbReference>
<dbReference type="InterPro" id="IPR010060">
    <property type="entry name" value="NRPS_synth"/>
</dbReference>
<accession>A0A6C0QSI9</accession>
<dbReference type="Gene3D" id="3.40.50.980">
    <property type="match status" value="2"/>
</dbReference>
<evidence type="ECO:0000256" key="3">
    <source>
        <dbReference type="ARBA" id="ARBA00022450"/>
    </source>
</evidence>
<dbReference type="PROSITE" id="PS00012">
    <property type="entry name" value="PHOSPHOPANTETHEINE"/>
    <property type="match status" value="1"/>
</dbReference>
<sequence>MNKQRNSISRQPYEHQFAYCGLPIHELFEQQVDRNPDQTAVVFKNEQVTYRQLNERANQLAGVLMARKVTTDTVVAIMLEKSVEMIVSILAVLKAGGCYLPIDIDYPGNRIQYMLSDSQAKILITTKEISQNIRFEGEHVLLYDDSIWHFPKENPNVKIQVTDLAYVIYTSGTTGQPKGVMVEHKGIANLKVVWEESFGISPRDRIGFFASISFDASVWEIFMALLNGATLYVLSKELLSNLCEFQNYLGENSITVMTLPPSYAQYLDPVSLFDLRLLITAGSAPSQSLVNKWNQIVTYVNAYGPTETSICATNWIAPREWCNASHIPIGTPIRNTQVYILDDNLQPVATGESGQLWVGGVGLARGYLNRPELTAEKFIDNPFIPGEKLYCTGDYARWLSDGNIEYRGRMDHQVKIRGYRIELGEIEAVLQKHSGISEAAVLVKKDKLGNPFLSAYYVAEKEIPGHLLRSYMENELPHYMVPYHFYCIENMPLTVNGKVDREKLLLPEYNQETSSKYTAPRNELELLLAEVWKDVLEVEEVGIDDNFYLLGGDSIKAIQMASKLYEHQLRLDMKDLMMNPTISTLAPVVAFIEQECDQGIVQGEVPLSPFQHWFFKKQFTAMHHWNQSVLLYNPEGYNQDILQTVLMKLIEHHDALRMVYTLDDSFPTQINRGIEGNLLGFSTFDVSGQTDAGQFIHHEIKRLQSRMDLSQGPLVQAGLFRTAEGDHLFLAIHHLVMDGVSFRILLEDLSKTYEQAMHGELVVLPSKTDSYQTWTTRLLEYSASGEFLKEIPYWKEFERKVSSVPLPKDKTASEHKEKDKRSIQLELTGEQTQQLLKDVHRAYHTEINDILLTALGLTIHGWTGQKQVLLNLESHGRHDILKGVNISRTVGWFTSQCPVILDMSYADDVSHEIKVVKENIRKIPNQGIGYEMLQYLTPAEMRSGLSFSPEPEICFNYLGQLDKGMNSERFAQSPYSNGASLGPDGEGNIGEENELYFPLFLTSYIQHGRFQLVISYSGKQYHQSTMAHVANLYKQQLLNVMDHCLKKEKAERTPNDFTCSNLELKELDQVYALLEQSLNQ</sequence>
<evidence type="ECO:0000313" key="10">
    <source>
        <dbReference type="EMBL" id="QHZ51682.1"/>
    </source>
</evidence>